<organism evidence="2 3">
    <name type="scientific">Phyllosticta citricarpa</name>
    <dbReference type="NCBI Taxonomy" id="55181"/>
    <lineage>
        <taxon>Eukaryota</taxon>
        <taxon>Fungi</taxon>
        <taxon>Dikarya</taxon>
        <taxon>Ascomycota</taxon>
        <taxon>Pezizomycotina</taxon>
        <taxon>Dothideomycetes</taxon>
        <taxon>Dothideomycetes incertae sedis</taxon>
        <taxon>Botryosphaeriales</taxon>
        <taxon>Phyllostictaceae</taxon>
        <taxon>Phyllosticta</taxon>
    </lineage>
</organism>
<name>A0ABR1MLD9_9PEZI</name>
<proteinExistence type="predicted"/>
<accession>A0ABR1MLD9</accession>
<evidence type="ECO:0000256" key="1">
    <source>
        <dbReference type="SAM" id="Phobius"/>
    </source>
</evidence>
<protein>
    <recommendedName>
        <fullName evidence="4">Transmembrane protein</fullName>
    </recommendedName>
</protein>
<keyword evidence="3" id="KW-1185">Reference proteome</keyword>
<reference evidence="2 3" key="1">
    <citation type="submission" date="2024-04" db="EMBL/GenBank/DDBJ databases">
        <title>Phyllosticta paracitricarpa is synonymous to the EU quarantine fungus P. citricarpa based on phylogenomic analyses.</title>
        <authorList>
            <consortium name="Lawrence Berkeley National Laboratory"/>
            <person name="Van Ingen-Buijs V.A."/>
            <person name="Van Westerhoven A.C."/>
            <person name="Haridas S."/>
            <person name="Skiadas P."/>
            <person name="Martin F."/>
            <person name="Groenewald J.Z."/>
            <person name="Crous P.W."/>
            <person name="Seidl M.F."/>
        </authorList>
    </citation>
    <scope>NUCLEOTIDE SEQUENCE [LARGE SCALE GENOMIC DNA]</scope>
    <source>
        <strain evidence="2 3">CBS 122670</strain>
    </source>
</reference>
<sequence length="175" mass="20648">MSISPLPVARRTRCYGCMGWRSFDRLCRKLPFWGNRVLLCFAGFFILPTFLCCFPVSLPPLLSGEKLRALNAVKREERMRFSELRYHYFTSFVKDLLLFTYYVSLRGRLLFRLASVVTVSGATRATGWGINHQTCLRDETRRDETRQMARWDTDQIRLFSQTRNKVRMRTETGLR</sequence>
<keyword evidence="1" id="KW-1133">Transmembrane helix</keyword>
<keyword evidence="1" id="KW-0472">Membrane</keyword>
<keyword evidence="1" id="KW-0812">Transmembrane</keyword>
<evidence type="ECO:0000313" key="3">
    <source>
        <dbReference type="Proteomes" id="UP001365128"/>
    </source>
</evidence>
<dbReference type="EMBL" id="JBBPDW010000005">
    <property type="protein sequence ID" value="KAK7552593.1"/>
    <property type="molecule type" value="Genomic_DNA"/>
</dbReference>
<comment type="caution">
    <text evidence="2">The sequence shown here is derived from an EMBL/GenBank/DDBJ whole genome shotgun (WGS) entry which is preliminary data.</text>
</comment>
<dbReference type="Proteomes" id="UP001365128">
    <property type="component" value="Unassembled WGS sequence"/>
</dbReference>
<evidence type="ECO:0008006" key="4">
    <source>
        <dbReference type="Google" id="ProtNLM"/>
    </source>
</evidence>
<feature type="transmembrane region" description="Helical" evidence="1">
    <location>
        <begin position="37"/>
        <end position="58"/>
    </location>
</feature>
<evidence type="ECO:0000313" key="2">
    <source>
        <dbReference type="EMBL" id="KAK7552593.1"/>
    </source>
</evidence>
<gene>
    <name evidence="2" type="ORF">IWX46DRAFT_348818</name>
</gene>